<keyword evidence="2" id="KW-1185">Reference proteome</keyword>
<dbReference type="RefSeq" id="WP_200521485.1">
    <property type="nucleotide sequence ID" value="NZ_JAEHNZ010000001.1"/>
</dbReference>
<evidence type="ECO:0000313" key="1">
    <source>
        <dbReference type="EMBL" id="MBK0395425.1"/>
    </source>
</evidence>
<reference evidence="1 2" key="1">
    <citation type="journal article" date="2021" name="Pathogens">
        <title>Isolation and Characterization of Kingella bonacorsii sp. nov., A Novel Kingella Species Detected in a Stable Periodontitis Subject.</title>
        <authorList>
            <person name="Antezack A."/>
            <person name="Boxberger M."/>
            <person name="Rolland C."/>
            <person name="Monnet-Corti V."/>
            <person name="La Scola B."/>
        </authorList>
    </citation>
    <scope>NUCLEOTIDE SEQUENCE [LARGE SCALE GENOMIC DNA]</scope>
    <source>
        <strain evidence="1 2">Marseille-Q4569</strain>
    </source>
</reference>
<gene>
    <name evidence="1" type="ORF">JDW22_02185</name>
</gene>
<organism evidence="1 2">
    <name type="scientific">Kingella bonacorsii</name>
    <dbReference type="NCBI Taxonomy" id="2796361"/>
    <lineage>
        <taxon>Bacteria</taxon>
        <taxon>Pseudomonadati</taxon>
        <taxon>Pseudomonadota</taxon>
        <taxon>Betaproteobacteria</taxon>
        <taxon>Neisseriales</taxon>
        <taxon>Neisseriaceae</taxon>
        <taxon>Kingella</taxon>
    </lineage>
</organism>
<name>A0ABS1BRA6_9NEIS</name>
<protein>
    <submittedName>
        <fullName evidence="1">Uncharacterized protein</fullName>
    </submittedName>
</protein>
<dbReference type="Proteomes" id="UP000614058">
    <property type="component" value="Unassembled WGS sequence"/>
</dbReference>
<accession>A0ABS1BRA6</accession>
<dbReference type="EMBL" id="JAEHNZ010000001">
    <property type="protein sequence ID" value="MBK0395425.1"/>
    <property type="molecule type" value="Genomic_DNA"/>
</dbReference>
<comment type="caution">
    <text evidence="1">The sequence shown here is derived from an EMBL/GenBank/DDBJ whole genome shotgun (WGS) entry which is preliminary data.</text>
</comment>
<evidence type="ECO:0000313" key="2">
    <source>
        <dbReference type="Proteomes" id="UP000614058"/>
    </source>
</evidence>
<sequence>MGAITHPRQPEKPNLCFQAATVKPHPRTGAAMQPVALDNIPDEVFLEGITQLTELFPVWFPQSFKILCESLNADSGDVLITDFVEDQNDEEIYEGFAYDRRRKKMYAYLFDHDRVQVHEVATDSLTMRDTFSVRVLHLL</sequence>
<proteinExistence type="predicted"/>